<protein>
    <submittedName>
        <fullName evidence="2">Uncharacterized protein</fullName>
    </submittedName>
</protein>
<evidence type="ECO:0000313" key="2">
    <source>
        <dbReference type="EMBL" id="KAF6426458.1"/>
    </source>
</evidence>
<evidence type="ECO:0000256" key="1">
    <source>
        <dbReference type="SAM" id="MobiDB-lite"/>
    </source>
</evidence>
<dbReference type="InParanoid" id="A0A7J8DTB6"/>
<feature type="region of interest" description="Disordered" evidence="1">
    <location>
        <begin position="60"/>
        <end position="82"/>
    </location>
</feature>
<proteinExistence type="predicted"/>
<accession>A0A7J8DTB6</accession>
<evidence type="ECO:0000313" key="3">
    <source>
        <dbReference type="Proteomes" id="UP000550707"/>
    </source>
</evidence>
<comment type="caution">
    <text evidence="2">The sequence shown here is derived from an EMBL/GenBank/DDBJ whole genome shotgun (WGS) entry which is preliminary data.</text>
</comment>
<sequence>MQCVGWRGSMEGEGVDHNAGQGPSRQLLAQSPFTALTKKSQAPLAPPVLRGTGISQKCLASVTSHSSPKSPEASASTLSSPGCSVDLGASLPPFNSWLRSDQTWARSLIPLASDPSPLMLG</sequence>
<gene>
    <name evidence="2" type="ORF">HJG59_009157</name>
</gene>
<name>A0A7J8DTB6_MOLMO</name>
<dbReference type="AlphaFoldDB" id="A0A7J8DTB6"/>
<feature type="region of interest" description="Disordered" evidence="1">
    <location>
        <begin position="1"/>
        <end position="26"/>
    </location>
</feature>
<keyword evidence="3" id="KW-1185">Reference proteome</keyword>
<organism evidence="2 3">
    <name type="scientific">Molossus molossus</name>
    <name type="common">Pallas' mastiff bat</name>
    <name type="synonym">Vespertilio molossus</name>
    <dbReference type="NCBI Taxonomy" id="27622"/>
    <lineage>
        <taxon>Eukaryota</taxon>
        <taxon>Metazoa</taxon>
        <taxon>Chordata</taxon>
        <taxon>Craniata</taxon>
        <taxon>Vertebrata</taxon>
        <taxon>Euteleostomi</taxon>
        <taxon>Mammalia</taxon>
        <taxon>Eutheria</taxon>
        <taxon>Laurasiatheria</taxon>
        <taxon>Chiroptera</taxon>
        <taxon>Yangochiroptera</taxon>
        <taxon>Molossidae</taxon>
        <taxon>Molossus</taxon>
    </lineage>
</organism>
<dbReference type="EMBL" id="JACASF010000016">
    <property type="protein sequence ID" value="KAF6426458.1"/>
    <property type="molecule type" value="Genomic_DNA"/>
</dbReference>
<dbReference type="Proteomes" id="UP000550707">
    <property type="component" value="Unassembled WGS sequence"/>
</dbReference>
<feature type="compositionally biased region" description="Polar residues" evidence="1">
    <location>
        <begin position="61"/>
        <end position="82"/>
    </location>
</feature>
<reference evidence="2 3" key="1">
    <citation type="journal article" date="2020" name="Nature">
        <title>Six reference-quality genomes reveal evolution of bat adaptations.</title>
        <authorList>
            <person name="Jebb D."/>
            <person name="Huang Z."/>
            <person name="Pippel M."/>
            <person name="Hughes G.M."/>
            <person name="Lavrichenko K."/>
            <person name="Devanna P."/>
            <person name="Winkler S."/>
            <person name="Jermiin L.S."/>
            <person name="Skirmuntt E.C."/>
            <person name="Katzourakis A."/>
            <person name="Burkitt-Gray L."/>
            <person name="Ray D.A."/>
            <person name="Sullivan K.A.M."/>
            <person name="Roscito J.G."/>
            <person name="Kirilenko B.M."/>
            <person name="Davalos L.M."/>
            <person name="Corthals A.P."/>
            <person name="Power M.L."/>
            <person name="Jones G."/>
            <person name="Ransome R.D."/>
            <person name="Dechmann D.K.N."/>
            <person name="Locatelli A.G."/>
            <person name="Puechmaille S.J."/>
            <person name="Fedrigo O."/>
            <person name="Jarvis E.D."/>
            <person name="Hiller M."/>
            <person name="Vernes S.C."/>
            <person name="Myers E.W."/>
            <person name="Teeling E.C."/>
        </authorList>
    </citation>
    <scope>NUCLEOTIDE SEQUENCE [LARGE SCALE GENOMIC DNA]</scope>
    <source>
        <strain evidence="2">MMolMol1</strain>
        <tissue evidence="2">Muscle</tissue>
    </source>
</reference>